<gene>
    <name evidence="1" type="ORF">H7F49_15970</name>
</gene>
<dbReference type="SUPFAM" id="SSF46458">
    <property type="entry name" value="Globin-like"/>
    <property type="match status" value="1"/>
</dbReference>
<organism evidence="1 2">
    <name type="scientific">Novosphingobium aerophilum</name>
    <dbReference type="NCBI Taxonomy" id="2839843"/>
    <lineage>
        <taxon>Bacteria</taxon>
        <taxon>Pseudomonadati</taxon>
        <taxon>Pseudomonadota</taxon>
        <taxon>Alphaproteobacteria</taxon>
        <taxon>Sphingomonadales</taxon>
        <taxon>Sphingomonadaceae</taxon>
        <taxon>Novosphingobium</taxon>
    </lineage>
</organism>
<proteinExistence type="predicted"/>
<dbReference type="RefSeq" id="WP_185684577.1">
    <property type="nucleotide sequence ID" value="NZ_JACLAU010000038.1"/>
</dbReference>
<dbReference type="EMBL" id="JACLAU010000038">
    <property type="protein sequence ID" value="MBC2653190.1"/>
    <property type="molecule type" value="Genomic_DNA"/>
</dbReference>
<dbReference type="InterPro" id="IPR012292">
    <property type="entry name" value="Globin/Proto"/>
</dbReference>
<evidence type="ECO:0000313" key="1">
    <source>
        <dbReference type="EMBL" id="MBC2653190.1"/>
    </source>
</evidence>
<sequence>MSEPPAPLRKTGHAKARAAAERKRAEAIAAGLDDGFVATLVERFYAAIRGDATLGPIFTARIAEWPVHLERMNRFWRAILHGSGEYSGNPMQAHMALPGLTKAHFIQWLTLFYATLHAVAAERGLGAAEQAHVARRARMIADSLLTGIATRARGLAGARAGADLPDFTPAPPG</sequence>
<dbReference type="GO" id="GO:0020037">
    <property type="term" value="F:heme binding"/>
    <property type="evidence" value="ECO:0007669"/>
    <property type="project" value="InterPro"/>
</dbReference>
<dbReference type="AlphaFoldDB" id="A0A7X1FA33"/>
<dbReference type="GO" id="GO:0019825">
    <property type="term" value="F:oxygen binding"/>
    <property type="evidence" value="ECO:0007669"/>
    <property type="project" value="InterPro"/>
</dbReference>
<protein>
    <submittedName>
        <fullName evidence="1">Group III truncated hemoglobin</fullName>
    </submittedName>
</protein>
<accession>A0A7X1FA33</accession>
<name>A0A7X1FA33_9SPHN</name>
<evidence type="ECO:0000313" key="2">
    <source>
        <dbReference type="Proteomes" id="UP000520156"/>
    </source>
</evidence>
<reference evidence="1 2" key="1">
    <citation type="submission" date="2020-08" db="EMBL/GenBank/DDBJ databases">
        <title>The genome sequence of Novosphingobium flavum 4Y4.</title>
        <authorList>
            <person name="Liu Y."/>
        </authorList>
    </citation>
    <scope>NUCLEOTIDE SEQUENCE [LARGE SCALE GENOMIC DNA]</scope>
    <source>
        <strain evidence="1 2">4Y4</strain>
    </source>
</reference>
<dbReference type="Proteomes" id="UP000520156">
    <property type="component" value="Unassembled WGS sequence"/>
</dbReference>
<comment type="caution">
    <text evidence="1">The sequence shown here is derived from an EMBL/GenBank/DDBJ whole genome shotgun (WGS) entry which is preliminary data.</text>
</comment>
<keyword evidence="2" id="KW-1185">Reference proteome</keyword>
<dbReference type="CDD" id="cd08916">
    <property type="entry name" value="TrHb3_P"/>
    <property type="match status" value="1"/>
</dbReference>
<dbReference type="Gene3D" id="1.10.490.10">
    <property type="entry name" value="Globins"/>
    <property type="match status" value="1"/>
</dbReference>
<dbReference type="InterPro" id="IPR009050">
    <property type="entry name" value="Globin-like_sf"/>
</dbReference>